<evidence type="ECO:0000256" key="2">
    <source>
        <dbReference type="ARBA" id="ARBA00009950"/>
    </source>
</evidence>
<dbReference type="PANTHER" id="PTHR13505:SF7">
    <property type="entry name" value="TRANSMEMBRANE PROTEIN 208"/>
    <property type="match status" value="1"/>
</dbReference>
<comment type="caution">
    <text evidence="9">The sequence shown here is derived from an EMBL/GenBank/DDBJ whole genome shotgun (WGS) entry which is preliminary data.</text>
</comment>
<dbReference type="GO" id="GO:0005789">
    <property type="term" value="C:endoplasmic reticulum membrane"/>
    <property type="evidence" value="ECO:0007669"/>
    <property type="project" value="UniProtKB-SubCell"/>
</dbReference>
<comment type="subcellular location">
    <subcellularLocation>
        <location evidence="1">Endoplasmic reticulum membrane</location>
        <topology evidence="1">Multi-pass membrane protein</topology>
    </subcellularLocation>
</comment>
<evidence type="ECO:0000256" key="4">
    <source>
        <dbReference type="ARBA" id="ARBA00022692"/>
    </source>
</evidence>
<protein>
    <recommendedName>
        <fullName evidence="3">Transmembrane protein 208</fullName>
    </recommendedName>
</protein>
<evidence type="ECO:0000256" key="7">
    <source>
        <dbReference type="ARBA" id="ARBA00023136"/>
    </source>
</evidence>
<dbReference type="EMBL" id="JAJJHW010002585">
    <property type="protein sequence ID" value="KAH8370332.1"/>
    <property type="molecule type" value="Genomic_DNA"/>
</dbReference>
<organism evidence="9 10">
    <name type="scientific">Drosophila rubida</name>
    <dbReference type="NCBI Taxonomy" id="30044"/>
    <lineage>
        <taxon>Eukaryota</taxon>
        <taxon>Metazoa</taxon>
        <taxon>Ecdysozoa</taxon>
        <taxon>Arthropoda</taxon>
        <taxon>Hexapoda</taxon>
        <taxon>Insecta</taxon>
        <taxon>Pterygota</taxon>
        <taxon>Neoptera</taxon>
        <taxon>Endopterygota</taxon>
        <taxon>Diptera</taxon>
        <taxon>Brachycera</taxon>
        <taxon>Muscomorpha</taxon>
        <taxon>Ephydroidea</taxon>
        <taxon>Drosophilidae</taxon>
        <taxon>Drosophila</taxon>
    </lineage>
</organism>
<evidence type="ECO:0000313" key="10">
    <source>
        <dbReference type="Proteomes" id="UP001200034"/>
    </source>
</evidence>
<dbReference type="AlphaFoldDB" id="A0AAD4JYK5"/>
<sequence>MNEIPLTLQPQQKGKQATKGAKQIVEENKTTLAFYRNMSIGCAAPAILLSFLLFEITKLTVFMLIVSLLILGAAYQFMVFMSRAKYSETGALLDSGNDLNMEGGIAENVKDLIILTSGTLLLALISNYFWFVLLLAPIRAIWMLWGSVIQPWLSQRNANEEPEVDEKKQRKLDRKMRRMR</sequence>
<accession>A0AAD4JYK5</accession>
<evidence type="ECO:0000256" key="1">
    <source>
        <dbReference type="ARBA" id="ARBA00004477"/>
    </source>
</evidence>
<proteinExistence type="inferred from homology"/>
<reference evidence="9" key="1">
    <citation type="journal article" date="2021" name="Mol. Ecol. Resour.">
        <title>Phylogenomic analyses of the genus Drosophila reveals genomic signals of climate adaptation.</title>
        <authorList>
            <person name="Li F."/>
            <person name="Rane R.V."/>
            <person name="Luria V."/>
            <person name="Xiong Z."/>
            <person name="Chen J."/>
            <person name="Li Z."/>
            <person name="Catullo R.A."/>
            <person name="Griffin P.C."/>
            <person name="Schiffer M."/>
            <person name="Pearce S."/>
            <person name="Lee S.F."/>
            <person name="McElroy K."/>
            <person name="Stocker A."/>
            <person name="Shirriffs J."/>
            <person name="Cockerell F."/>
            <person name="Coppin C."/>
            <person name="Sgro C.M."/>
            <person name="Karger A."/>
            <person name="Cain J.W."/>
            <person name="Weber J.A."/>
            <person name="Santpere G."/>
            <person name="Kirschner M.W."/>
            <person name="Hoffmann A.A."/>
            <person name="Oakeshott J.G."/>
            <person name="Zhang G."/>
        </authorList>
    </citation>
    <scope>NUCLEOTIDE SEQUENCE</scope>
    <source>
        <strain evidence="9">BGI-SZ-2011g</strain>
    </source>
</reference>
<name>A0AAD4JYK5_9MUSC</name>
<dbReference type="GO" id="GO:0005773">
    <property type="term" value="C:vacuole"/>
    <property type="evidence" value="ECO:0007669"/>
    <property type="project" value="GOC"/>
</dbReference>
<feature type="transmembrane region" description="Helical" evidence="8">
    <location>
        <begin position="61"/>
        <end position="81"/>
    </location>
</feature>
<evidence type="ECO:0000256" key="8">
    <source>
        <dbReference type="SAM" id="Phobius"/>
    </source>
</evidence>
<gene>
    <name evidence="9" type="ORF">KR093_003086</name>
</gene>
<dbReference type="InterPro" id="IPR008506">
    <property type="entry name" value="SND2/TMEM208"/>
</dbReference>
<dbReference type="PANTHER" id="PTHR13505">
    <property type="entry name" value="TRANSMEMBRANE PROTEIN 208"/>
    <property type="match status" value="1"/>
</dbReference>
<dbReference type="GO" id="GO:0006624">
    <property type="term" value="P:vacuolar protein processing"/>
    <property type="evidence" value="ECO:0007669"/>
    <property type="project" value="TreeGrafter"/>
</dbReference>
<evidence type="ECO:0000256" key="3">
    <source>
        <dbReference type="ARBA" id="ARBA00015033"/>
    </source>
</evidence>
<dbReference type="Pfam" id="PF05620">
    <property type="entry name" value="TMEM208_SND2"/>
    <property type="match status" value="1"/>
</dbReference>
<dbReference type="Proteomes" id="UP001200034">
    <property type="component" value="Unassembled WGS sequence"/>
</dbReference>
<evidence type="ECO:0000313" key="9">
    <source>
        <dbReference type="EMBL" id="KAH8370332.1"/>
    </source>
</evidence>
<keyword evidence="6 8" id="KW-1133">Transmembrane helix</keyword>
<keyword evidence="5" id="KW-0256">Endoplasmic reticulum</keyword>
<evidence type="ECO:0000256" key="5">
    <source>
        <dbReference type="ARBA" id="ARBA00022824"/>
    </source>
</evidence>
<feature type="transmembrane region" description="Helical" evidence="8">
    <location>
        <begin position="34"/>
        <end position="54"/>
    </location>
</feature>
<keyword evidence="10" id="KW-1185">Reference proteome</keyword>
<feature type="transmembrane region" description="Helical" evidence="8">
    <location>
        <begin position="112"/>
        <end position="136"/>
    </location>
</feature>
<comment type="similarity">
    <text evidence="2">Belongs to the TMEM208 family.</text>
</comment>
<evidence type="ECO:0000256" key="6">
    <source>
        <dbReference type="ARBA" id="ARBA00022989"/>
    </source>
</evidence>
<keyword evidence="4 8" id="KW-0812">Transmembrane</keyword>
<keyword evidence="7 8" id="KW-0472">Membrane</keyword>